<dbReference type="PROSITE" id="PS00086">
    <property type="entry name" value="CYTOCHROME_P450"/>
    <property type="match status" value="1"/>
</dbReference>
<dbReference type="InterPro" id="IPR001128">
    <property type="entry name" value="Cyt_P450"/>
</dbReference>
<evidence type="ECO:0000256" key="10">
    <source>
        <dbReference type="RuleBase" id="RU000461"/>
    </source>
</evidence>
<dbReference type="InterPro" id="IPR017972">
    <property type="entry name" value="Cyt_P450_CS"/>
</dbReference>
<dbReference type="SUPFAM" id="SSF48264">
    <property type="entry name" value="Cytochrome P450"/>
    <property type="match status" value="1"/>
</dbReference>
<evidence type="ECO:0000256" key="2">
    <source>
        <dbReference type="ARBA" id="ARBA00010617"/>
    </source>
</evidence>
<evidence type="ECO:0000256" key="1">
    <source>
        <dbReference type="ARBA" id="ARBA00001971"/>
    </source>
</evidence>
<dbReference type="Pfam" id="PF00067">
    <property type="entry name" value="p450"/>
    <property type="match status" value="3"/>
</dbReference>
<proteinExistence type="inferred from homology"/>
<comment type="cofactor">
    <cofactor evidence="1 9">
        <name>heme</name>
        <dbReference type="ChEBI" id="CHEBI:30413"/>
    </cofactor>
</comment>
<evidence type="ECO:0000313" key="12">
    <source>
        <dbReference type="Proteomes" id="UP001189624"/>
    </source>
</evidence>
<comment type="similarity">
    <text evidence="2 10">Belongs to the cytochrome P450 family.</text>
</comment>
<dbReference type="Proteomes" id="UP001189624">
    <property type="component" value="Chromosome 3"/>
</dbReference>
<dbReference type="EMBL" id="OY731400">
    <property type="protein sequence ID" value="CAJ1944181.1"/>
    <property type="molecule type" value="Genomic_DNA"/>
</dbReference>
<evidence type="ECO:0000256" key="4">
    <source>
        <dbReference type="ARBA" id="ARBA00022723"/>
    </source>
</evidence>
<keyword evidence="5" id="KW-0521">NADP</keyword>
<name>A0AA86V9U0_9FABA</name>
<dbReference type="GO" id="GO:0004497">
    <property type="term" value="F:monooxygenase activity"/>
    <property type="evidence" value="ECO:0007669"/>
    <property type="project" value="UniProtKB-KW"/>
</dbReference>
<dbReference type="Gene3D" id="1.10.630.10">
    <property type="entry name" value="Cytochrome P450"/>
    <property type="match status" value="2"/>
</dbReference>
<reference evidence="11" key="1">
    <citation type="submission" date="2023-10" db="EMBL/GenBank/DDBJ databases">
        <authorList>
            <person name="Domelevo Entfellner J.-B."/>
        </authorList>
    </citation>
    <scope>NUCLEOTIDE SEQUENCE</scope>
</reference>
<feature type="binding site" description="axial binding residue" evidence="9">
    <location>
        <position position="274"/>
    </location>
    <ligand>
        <name>heme</name>
        <dbReference type="ChEBI" id="CHEBI:30413"/>
    </ligand>
    <ligandPart>
        <name>Fe</name>
        <dbReference type="ChEBI" id="CHEBI:18248"/>
    </ligandPart>
</feature>
<keyword evidence="12" id="KW-1185">Reference proteome</keyword>
<evidence type="ECO:0000313" key="11">
    <source>
        <dbReference type="EMBL" id="CAJ1944181.1"/>
    </source>
</evidence>
<dbReference type="GO" id="GO:0020037">
    <property type="term" value="F:heme binding"/>
    <property type="evidence" value="ECO:0007669"/>
    <property type="project" value="InterPro"/>
</dbReference>
<dbReference type="PANTHER" id="PTHR47944:SF18">
    <property type="entry name" value="FLAVONOID 3'-MONOOXYGENASE"/>
    <property type="match status" value="1"/>
</dbReference>
<dbReference type="PRINTS" id="PR00385">
    <property type="entry name" value="P450"/>
</dbReference>
<dbReference type="InterPro" id="IPR002401">
    <property type="entry name" value="Cyt_P450_E_grp-I"/>
</dbReference>
<evidence type="ECO:0000256" key="6">
    <source>
        <dbReference type="ARBA" id="ARBA00023002"/>
    </source>
</evidence>
<dbReference type="Gramene" id="rna-AYBTSS11_LOCUS11777">
    <property type="protein sequence ID" value="CAJ1944181.1"/>
    <property type="gene ID" value="gene-AYBTSS11_LOCUS11777"/>
</dbReference>
<gene>
    <name evidence="11" type="ORF">AYBTSS11_LOCUS11777</name>
</gene>
<keyword evidence="6 10" id="KW-0560">Oxidoreductase</keyword>
<dbReference type="InterPro" id="IPR036396">
    <property type="entry name" value="Cyt_P450_sf"/>
</dbReference>
<evidence type="ECO:0000256" key="5">
    <source>
        <dbReference type="ARBA" id="ARBA00022857"/>
    </source>
</evidence>
<evidence type="ECO:0000256" key="3">
    <source>
        <dbReference type="ARBA" id="ARBA00022617"/>
    </source>
</evidence>
<keyword evidence="7 9" id="KW-0408">Iron</keyword>
<keyword evidence="3 9" id="KW-0349">Heme</keyword>
<keyword evidence="8 10" id="KW-0503">Monooxygenase</keyword>
<dbReference type="GO" id="GO:0016705">
    <property type="term" value="F:oxidoreductase activity, acting on paired donors, with incorporation or reduction of molecular oxygen"/>
    <property type="evidence" value="ECO:0007669"/>
    <property type="project" value="InterPro"/>
</dbReference>
<dbReference type="PRINTS" id="PR00463">
    <property type="entry name" value="EP450I"/>
</dbReference>
<evidence type="ECO:0000256" key="8">
    <source>
        <dbReference type="ARBA" id="ARBA00023033"/>
    </source>
</evidence>
<dbReference type="AlphaFoldDB" id="A0AA86V9U0"/>
<dbReference type="GO" id="GO:0005506">
    <property type="term" value="F:iron ion binding"/>
    <property type="evidence" value="ECO:0007669"/>
    <property type="project" value="InterPro"/>
</dbReference>
<evidence type="ECO:0000256" key="7">
    <source>
        <dbReference type="ARBA" id="ARBA00023004"/>
    </source>
</evidence>
<protein>
    <recommendedName>
        <fullName evidence="13">Cytochrome P450</fullName>
    </recommendedName>
</protein>
<sequence>MSLWVIVFATVAAATLIYRLLKLITGPSLPLPRGPRPWPIVGNLPHMGPAPHQGLAALAKTYGPLMHLRLGSVDMVVAASAAVAEQFFKVHDANFCSRPHNFRTAYLSYNKQNLVFTPNGPLWRFLRKLSTVHVFSAKAMDDFSHLRQDMFTAGSDTSSSTIEWALAELIKNPRVMVQVQEELNIVVGQDRLVTELDLPHLPYMDAVVKETLRLHPPTPLSLPRVAEQRRDPKEWVGPFEFKPERFLPGSEKVDVDVRGNNFEVLPFGAGRRVCVGMNLGIRMVQLFIATLVHAFDWELENGFDPKKLNMDEAYGLTLQRAVPLVVHPRPRLSKHVYSSSP</sequence>
<organism evidence="11 12">
    <name type="scientific">Sphenostylis stenocarpa</name>
    <dbReference type="NCBI Taxonomy" id="92480"/>
    <lineage>
        <taxon>Eukaryota</taxon>
        <taxon>Viridiplantae</taxon>
        <taxon>Streptophyta</taxon>
        <taxon>Embryophyta</taxon>
        <taxon>Tracheophyta</taxon>
        <taxon>Spermatophyta</taxon>
        <taxon>Magnoliopsida</taxon>
        <taxon>eudicotyledons</taxon>
        <taxon>Gunneridae</taxon>
        <taxon>Pentapetalae</taxon>
        <taxon>rosids</taxon>
        <taxon>fabids</taxon>
        <taxon>Fabales</taxon>
        <taxon>Fabaceae</taxon>
        <taxon>Papilionoideae</taxon>
        <taxon>50 kb inversion clade</taxon>
        <taxon>NPAAA clade</taxon>
        <taxon>indigoferoid/millettioid clade</taxon>
        <taxon>Phaseoleae</taxon>
        <taxon>Sphenostylis</taxon>
    </lineage>
</organism>
<evidence type="ECO:0000256" key="9">
    <source>
        <dbReference type="PIRSR" id="PIRSR602401-1"/>
    </source>
</evidence>
<accession>A0AA86V9U0</accession>
<evidence type="ECO:0008006" key="13">
    <source>
        <dbReference type="Google" id="ProtNLM"/>
    </source>
</evidence>
<keyword evidence="4 9" id="KW-0479">Metal-binding</keyword>
<dbReference type="PANTHER" id="PTHR47944">
    <property type="entry name" value="CYTOCHROME P450 98A9"/>
    <property type="match status" value="1"/>
</dbReference>